<dbReference type="Gene3D" id="3.10.129.10">
    <property type="entry name" value="Hotdog Thioesterase"/>
    <property type="match status" value="1"/>
</dbReference>
<dbReference type="PIRSF" id="PIRSF003230">
    <property type="entry name" value="YbgC"/>
    <property type="match status" value="1"/>
</dbReference>
<dbReference type="PANTHER" id="PTHR31793:SF27">
    <property type="entry name" value="NOVEL THIOESTERASE SUPERFAMILY DOMAIN AND SAPOSIN A-TYPE DOMAIN CONTAINING PROTEIN (0610012H03RIK)"/>
    <property type="match status" value="1"/>
</dbReference>
<evidence type="ECO:0000313" key="4">
    <source>
        <dbReference type="EMBL" id="GLG90321.1"/>
    </source>
</evidence>
<dbReference type="Proteomes" id="UP001145145">
    <property type="component" value="Unassembled WGS sequence"/>
</dbReference>
<gene>
    <name evidence="3" type="ORF">Selli1_02090</name>
    <name evidence="4" type="ORF">Selli2_17480</name>
</gene>
<dbReference type="Proteomes" id="UP001145094">
    <property type="component" value="Unassembled WGS sequence"/>
</dbReference>
<sequence>MNAYVHKVHYYETDRMGITHHSNYIRWMEEARVDFLDQAGWGFDRMEEEGIVSPVIHVDCDFKKTTTFQDVVEIMVHIEEYNGVKMKIAYEMSCRGEQVAVGHSGHCFLDHDGRPIRMKKSFPELDQMFREMTEGRKEACVK</sequence>
<accession>A0A9W6C5M2</accession>
<evidence type="ECO:0000256" key="1">
    <source>
        <dbReference type="ARBA" id="ARBA00005953"/>
    </source>
</evidence>
<organism evidence="3 5">
    <name type="scientific">Sellimonas catena</name>
    <dbReference type="NCBI Taxonomy" id="2994035"/>
    <lineage>
        <taxon>Bacteria</taxon>
        <taxon>Bacillati</taxon>
        <taxon>Bacillota</taxon>
        <taxon>Clostridia</taxon>
        <taxon>Lachnospirales</taxon>
        <taxon>Lachnospiraceae</taxon>
        <taxon>Sellimonas</taxon>
    </lineage>
</organism>
<keyword evidence="2" id="KW-0378">Hydrolase</keyword>
<reference evidence="3" key="1">
    <citation type="submission" date="2022-11" db="EMBL/GenBank/DDBJ databases">
        <title>Draft genome sequence of Sellimonas catena strain 12EGH17.</title>
        <authorList>
            <person name="Atsushi H."/>
            <person name="Moriya O."/>
            <person name="Mitsuo S."/>
        </authorList>
    </citation>
    <scope>NUCLEOTIDE SEQUENCE</scope>
    <source>
        <strain evidence="3">12EGH17</strain>
    </source>
</reference>
<reference evidence="3" key="2">
    <citation type="submission" date="2022-11" db="EMBL/GenBank/DDBJ databases">
        <title>Draft genome sequence of Sellimonas catena strain 12EGH17.</title>
        <authorList>
            <person name="Hisatomi A."/>
            <person name="Ohkuma M."/>
            <person name="Sakamoto M."/>
        </authorList>
    </citation>
    <scope>NUCLEOTIDE SEQUENCE</scope>
    <source>
        <strain evidence="3">12EGH17</strain>
    </source>
</reference>
<dbReference type="CDD" id="cd00586">
    <property type="entry name" value="4HBT"/>
    <property type="match status" value="1"/>
</dbReference>
<evidence type="ECO:0000313" key="5">
    <source>
        <dbReference type="Proteomes" id="UP001145145"/>
    </source>
</evidence>
<protein>
    <submittedName>
        <fullName evidence="3">Esterase</fullName>
    </submittedName>
</protein>
<dbReference type="EMBL" id="BSCH01000010">
    <property type="protein sequence ID" value="GLG90321.1"/>
    <property type="molecule type" value="Genomic_DNA"/>
</dbReference>
<comment type="similarity">
    <text evidence="1">Belongs to the 4-hydroxybenzoyl-CoA thioesterase family.</text>
</comment>
<reference evidence="4" key="4">
    <citation type="submission" date="2022-11" db="EMBL/GenBank/DDBJ databases">
        <title>Draft genome sequence of Sellimonas catena strain 18CBH55.</title>
        <authorList>
            <person name="Atsushi H."/>
            <person name="Moriya O."/>
            <person name="Mitsuo S."/>
        </authorList>
    </citation>
    <scope>NUCLEOTIDE SEQUENCE</scope>
    <source>
        <strain evidence="4">18CBH55</strain>
    </source>
</reference>
<dbReference type="SUPFAM" id="SSF54637">
    <property type="entry name" value="Thioesterase/thiol ester dehydrase-isomerase"/>
    <property type="match status" value="1"/>
</dbReference>
<reference evidence="4" key="3">
    <citation type="submission" date="2022-11" db="EMBL/GenBank/DDBJ databases">
        <title>Draft genome sequence of Sellimonas catena strain 18CBH55.</title>
        <authorList>
            <person name="Hisatomi A."/>
            <person name="Ohkuma M."/>
            <person name="Sakamoto M."/>
        </authorList>
    </citation>
    <scope>NUCLEOTIDE SEQUENCE</scope>
    <source>
        <strain evidence="4">18CBH55</strain>
    </source>
</reference>
<name>A0A9W6C5M2_9FIRM</name>
<comment type="caution">
    <text evidence="3">The sequence shown here is derived from an EMBL/GenBank/DDBJ whole genome shotgun (WGS) entry which is preliminary data.</text>
</comment>
<dbReference type="AlphaFoldDB" id="A0A9W6C5M2"/>
<dbReference type="PANTHER" id="PTHR31793">
    <property type="entry name" value="4-HYDROXYBENZOYL-COA THIOESTERASE FAMILY MEMBER"/>
    <property type="match status" value="1"/>
</dbReference>
<dbReference type="EMBL" id="BSBO01000001">
    <property type="protein sequence ID" value="GLG03035.1"/>
    <property type="molecule type" value="Genomic_DNA"/>
</dbReference>
<reference evidence="3 5" key="5">
    <citation type="journal article" date="2023" name="Int. J. Syst. Evol. Microbiol.">
        <title>Sellimonas catena sp. nov., isolated from human faeces.</title>
        <authorList>
            <person name="Hisatomi A."/>
            <person name="Ohkuma M."/>
            <person name="Sakamoto M."/>
        </authorList>
    </citation>
    <scope>NUCLEOTIDE SEQUENCE [LARGE SCALE GENOMIC DNA]</scope>
    <source>
        <strain evidence="3 5">12EGH17</strain>
        <strain evidence="4">18CBH55</strain>
    </source>
</reference>
<keyword evidence="5" id="KW-1185">Reference proteome</keyword>
<evidence type="ECO:0000313" key="3">
    <source>
        <dbReference type="EMBL" id="GLG03035.1"/>
    </source>
</evidence>
<dbReference type="InterPro" id="IPR006684">
    <property type="entry name" value="YbgC/YbaW"/>
</dbReference>
<dbReference type="RefSeq" id="WP_087168574.1">
    <property type="nucleotide sequence ID" value="NZ_BSBO01000001.1"/>
</dbReference>
<dbReference type="InterPro" id="IPR050563">
    <property type="entry name" value="4-hydroxybenzoyl-CoA_TE"/>
</dbReference>
<dbReference type="InterPro" id="IPR029069">
    <property type="entry name" value="HotDog_dom_sf"/>
</dbReference>
<proteinExistence type="inferred from homology"/>
<evidence type="ECO:0000256" key="2">
    <source>
        <dbReference type="ARBA" id="ARBA00022801"/>
    </source>
</evidence>
<dbReference type="GO" id="GO:0047617">
    <property type="term" value="F:fatty acyl-CoA hydrolase activity"/>
    <property type="evidence" value="ECO:0007669"/>
    <property type="project" value="TreeGrafter"/>
</dbReference>
<dbReference type="Pfam" id="PF13279">
    <property type="entry name" value="4HBT_2"/>
    <property type="match status" value="1"/>
</dbReference>
<dbReference type="NCBIfam" id="TIGR00051">
    <property type="entry name" value="YbgC/FadM family acyl-CoA thioesterase"/>
    <property type="match status" value="1"/>
</dbReference>